<keyword evidence="1" id="KW-0175">Coiled coil</keyword>
<proteinExistence type="predicted"/>
<dbReference type="KEGG" id="vg:80535886"/>
<name>A0A411HE52_9VIRU</name>
<keyword evidence="3" id="KW-1185">Reference proteome</keyword>
<dbReference type="RefSeq" id="YP_010797893.1">
    <property type="nucleotide sequence ID" value="NC_076247.1"/>
</dbReference>
<reference evidence="2 3" key="1">
    <citation type="submission" date="2018-05" db="EMBL/GenBank/DDBJ databases">
        <title>Characterizaton and detection of a new badnavirus in Epiphyllum spp.</title>
        <authorList>
            <person name="Lan P."/>
            <person name="Tian T."/>
            <person name="Li F."/>
            <person name="Li R."/>
        </authorList>
    </citation>
    <scope>NUCLEOTIDE SEQUENCE [LARGE SCALE GENOMIC DNA]</scope>
    <source>
        <strain evidence="2">CA</strain>
    </source>
</reference>
<accession>A0A411HE52</accession>
<evidence type="ECO:0000256" key="1">
    <source>
        <dbReference type="SAM" id="Coils"/>
    </source>
</evidence>
<sequence length="134" mass="14810">MNLPPSSLDSWYEGAIRATEGVSNPAVGFYKPREGLQLSEATQNLLRQNNTIIELLNRVNEKLELLTAQVKRLEGTHASSSGAAPDTSDLSELVTKLAGLTISDKRIYPAYKPKIFVRRDPKAIYDAEKAKLPQ</sequence>
<organism evidence="2 3">
    <name type="scientific">Epiphyllum badnavirus 1</name>
    <dbReference type="NCBI Taxonomy" id="2518008"/>
    <lineage>
        <taxon>Viruses</taxon>
        <taxon>Riboviria</taxon>
        <taxon>Pararnavirae</taxon>
        <taxon>Artverviricota</taxon>
        <taxon>Revtraviricetes</taxon>
        <taxon>Ortervirales</taxon>
        <taxon>Caulimoviridae</taxon>
        <taxon>Badnavirus</taxon>
        <taxon>Badnavirus maculaepiphylli</taxon>
    </lineage>
</organism>
<dbReference type="EMBL" id="MH396440">
    <property type="protein sequence ID" value="QBB68759.1"/>
    <property type="molecule type" value="Genomic_DNA"/>
</dbReference>
<feature type="coiled-coil region" evidence="1">
    <location>
        <begin position="38"/>
        <end position="76"/>
    </location>
</feature>
<dbReference type="Proteomes" id="UP000682018">
    <property type="component" value="Segment"/>
</dbReference>
<evidence type="ECO:0000313" key="2">
    <source>
        <dbReference type="EMBL" id="QBB68759.1"/>
    </source>
</evidence>
<dbReference type="GeneID" id="80535886"/>
<protein>
    <submittedName>
        <fullName evidence="2">Uncharacterized protein</fullName>
    </submittedName>
</protein>
<evidence type="ECO:0000313" key="3">
    <source>
        <dbReference type="Proteomes" id="UP000682018"/>
    </source>
</evidence>